<protein>
    <submittedName>
        <fullName evidence="2">Uncharacterized protein</fullName>
    </submittedName>
</protein>
<dbReference type="EnsemblPlants" id="Kaladp1324s0037.1.v1.1">
    <property type="protein sequence ID" value="Kaladp1324s0037.1.v1.1"/>
    <property type="gene ID" value="Kaladp1324s0037.v1.1"/>
</dbReference>
<sequence>MDFYGLPRKQLQALCKQNKIPANMTNVAMADALSALDHVEGLEEVVQLQSARKAEAGSPEVPRTGTSTRISTRARKAVESSGTVSLSGAMTSGKLVDDDAVAGSPEVPRTGTRISTRLRKAALESGGAVQQSGARTNRKLMNDDEGEDEKKEVGKTPAVASSRKRGTAETRRKTEAPSLQKAYSTRRSVRLLENKLSELCLGESGKRNQPIKIDDELSSEMTESDVKGDDVSEKCAEEALHNDEVNSSEVPDQPEEAVDSVAVVLANEVSSNGTADEVAIDVVEKAMAEDFTEEAAHSRGSDDAKKDSKITSVGVYVEVPSPLVDAVDSAAVIQINGVSSNGTTDTGVVEKAMAGDFAQEAVQAMIANDDVSVEVPAPVVDDVDSAVVVQVSEVSCKDTTDTEGVEKAIAGDFSGEAVQAMIASDGVSVERSASLVDAVDGAAVVRVNEVLSNGVTDMNATEEVENTAEEAVEAMDSADSEKDLDNAGVEQVNEISSYGATDKDNGVASYGINDIVASEEVGKSIGEDFATGVSGLVTVEVVCHATPEIFEGQTLPVSVVAFSPGSSEKEAGNARDEQTEEEVLKSPAKHDIKDGNDDFFDLEEAPLRSTADSDLPAATEDQTAGLHVAGPEPGSLNAVMDVIIEAPASQSPQLVVVMEENETTFQIDESDYDADSMTCQLGSPYHLSDLVEDAAEDLKPQDSSNTEELMENFEFSVDNKDTLIDSSEPIMKLDTERSVTVETTMMTPLSIKAGNPVLGADRYPKAPRSVQRSAFREAAPSTDDVNKENVVNSSLMNEDSIKKPIMNYETMSMRQLRKMVKAMNISDIEDEENKTKSTVKPHQDTPRPRQALKTLPYNSQA</sequence>
<dbReference type="AlphaFoldDB" id="A0A7N0VND6"/>
<name>A0A7N0VND6_KALFE</name>
<keyword evidence="3" id="KW-1185">Reference proteome</keyword>
<feature type="compositionally biased region" description="Basic and acidic residues" evidence="1">
    <location>
        <begin position="166"/>
        <end position="175"/>
    </location>
</feature>
<evidence type="ECO:0000313" key="2">
    <source>
        <dbReference type="EnsemblPlants" id="Kaladp1324s0037.1.v1.1"/>
    </source>
</evidence>
<organism evidence="2 3">
    <name type="scientific">Kalanchoe fedtschenkoi</name>
    <name type="common">Lavender scallops</name>
    <name type="synonym">South American air plant</name>
    <dbReference type="NCBI Taxonomy" id="63787"/>
    <lineage>
        <taxon>Eukaryota</taxon>
        <taxon>Viridiplantae</taxon>
        <taxon>Streptophyta</taxon>
        <taxon>Embryophyta</taxon>
        <taxon>Tracheophyta</taxon>
        <taxon>Spermatophyta</taxon>
        <taxon>Magnoliopsida</taxon>
        <taxon>eudicotyledons</taxon>
        <taxon>Gunneridae</taxon>
        <taxon>Pentapetalae</taxon>
        <taxon>Saxifragales</taxon>
        <taxon>Crassulaceae</taxon>
        <taxon>Kalanchoe</taxon>
    </lineage>
</organism>
<proteinExistence type="predicted"/>
<feature type="region of interest" description="Disordered" evidence="1">
    <location>
        <begin position="565"/>
        <end position="598"/>
    </location>
</feature>
<feature type="region of interest" description="Disordered" evidence="1">
    <location>
        <begin position="122"/>
        <end position="184"/>
    </location>
</feature>
<dbReference type="PANTHER" id="PTHR33621:SF2">
    <property type="entry name" value="RIBOSOMAL L1 DOMAIN-CONTAINING PROTEIN"/>
    <property type="match status" value="1"/>
</dbReference>
<evidence type="ECO:0000256" key="1">
    <source>
        <dbReference type="SAM" id="MobiDB-lite"/>
    </source>
</evidence>
<feature type="region of interest" description="Disordered" evidence="1">
    <location>
        <begin position="824"/>
        <end position="861"/>
    </location>
</feature>
<feature type="region of interest" description="Disordered" evidence="1">
    <location>
        <begin position="50"/>
        <end position="85"/>
    </location>
</feature>
<feature type="compositionally biased region" description="Basic and acidic residues" evidence="1">
    <location>
        <begin position="567"/>
        <end position="596"/>
    </location>
</feature>
<feature type="region of interest" description="Disordered" evidence="1">
    <location>
        <begin position="209"/>
        <end position="232"/>
    </location>
</feature>
<evidence type="ECO:0000313" key="3">
    <source>
        <dbReference type="Proteomes" id="UP000594263"/>
    </source>
</evidence>
<dbReference type="PANTHER" id="PTHR33621">
    <property type="entry name" value="ASPARTIC/GLUTAMIC ACID-RICH PROTEIN"/>
    <property type="match status" value="1"/>
</dbReference>
<dbReference type="Proteomes" id="UP000594263">
    <property type="component" value="Unplaced"/>
</dbReference>
<dbReference type="Gramene" id="Kaladp1324s0037.1.v1.1">
    <property type="protein sequence ID" value="Kaladp1324s0037.1.v1.1"/>
    <property type="gene ID" value="Kaladp1324s0037.v1.1"/>
</dbReference>
<accession>A0A7N0VND6</accession>
<reference evidence="2" key="1">
    <citation type="submission" date="2021-01" db="UniProtKB">
        <authorList>
            <consortium name="EnsemblPlants"/>
        </authorList>
    </citation>
    <scope>IDENTIFICATION</scope>
</reference>